<accession>A0ACB9IL72</accession>
<organism evidence="1 2">
    <name type="scientific">Smallanthus sonchifolius</name>
    <dbReference type="NCBI Taxonomy" id="185202"/>
    <lineage>
        <taxon>Eukaryota</taxon>
        <taxon>Viridiplantae</taxon>
        <taxon>Streptophyta</taxon>
        <taxon>Embryophyta</taxon>
        <taxon>Tracheophyta</taxon>
        <taxon>Spermatophyta</taxon>
        <taxon>Magnoliopsida</taxon>
        <taxon>eudicotyledons</taxon>
        <taxon>Gunneridae</taxon>
        <taxon>Pentapetalae</taxon>
        <taxon>asterids</taxon>
        <taxon>campanulids</taxon>
        <taxon>Asterales</taxon>
        <taxon>Asteraceae</taxon>
        <taxon>Asteroideae</taxon>
        <taxon>Heliantheae alliance</taxon>
        <taxon>Millerieae</taxon>
        <taxon>Smallanthus</taxon>
    </lineage>
</organism>
<keyword evidence="2" id="KW-1185">Reference proteome</keyword>
<dbReference type="Proteomes" id="UP001056120">
    <property type="component" value="Linkage Group LG08"/>
</dbReference>
<protein>
    <submittedName>
        <fullName evidence="1">Uncharacterized protein</fullName>
    </submittedName>
</protein>
<proteinExistence type="predicted"/>
<reference evidence="2" key="1">
    <citation type="journal article" date="2022" name="Mol. Ecol. Resour.">
        <title>The genomes of chicory, endive, great burdock and yacon provide insights into Asteraceae palaeo-polyploidization history and plant inulin production.</title>
        <authorList>
            <person name="Fan W."/>
            <person name="Wang S."/>
            <person name="Wang H."/>
            <person name="Wang A."/>
            <person name="Jiang F."/>
            <person name="Liu H."/>
            <person name="Zhao H."/>
            <person name="Xu D."/>
            <person name="Zhang Y."/>
        </authorList>
    </citation>
    <scope>NUCLEOTIDE SEQUENCE [LARGE SCALE GENOMIC DNA]</scope>
    <source>
        <strain evidence="2">cv. Yunnan</strain>
    </source>
</reference>
<reference evidence="1 2" key="2">
    <citation type="journal article" date="2022" name="Mol. Ecol. Resour.">
        <title>The genomes of chicory, endive, great burdock and yacon provide insights into Asteraceae paleo-polyploidization history and plant inulin production.</title>
        <authorList>
            <person name="Fan W."/>
            <person name="Wang S."/>
            <person name="Wang H."/>
            <person name="Wang A."/>
            <person name="Jiang F."/>
            <person name="Liu H."/>
            <person name="Zhao H."/>
            <person name="Xu D."/>
            <person name="Zhang Y."/>
        </authorList>
    </citation>
    <scope>NUCLEOTIDE SEQUENCE [LARGE SCALE GENOMIC DNA]</scope>
    <source>
        <strain evidence="2">cv. Yunnan</strain>
        <tissue evidence="1">Leaves</tissue>
    </source>
</reference>
<evidence type="ECO:0000313" key="1">
    <source>
        <dbReference type="EMBL" id="KAI3809004.1"/>
    </source>
</evidence>
<dbReference type="EMBL" id="CM042025">
    <property type="protein sequence ID" value="KAI3809004.1"/>
    <property type="molecule type" value="Genomic_DNA"/>
</dbReference>
<comment type="caution">
    <text evidence="1">The sequence shown here is derived from an EMBL/GenBank/DDBJ whole genome shotgun (WGS) entry which is preliminary data.</text>
</comment>
<evidence type="ECO:0000313" key="2">
    <source>
        <dbReference type="Proteomes" id="UP001056120"/>
    </source>
</evidence>
<gene>
    <name evidence="1" type="ORF">L1987_24969</name>
</gene>
<sequence>MPNKEFSDVILIWLLDSFYVTFTTLKETLYAVILPSTFMPLENACLRFLDHGTLCASLVLLDVKLSNKTTGEHNISLAMLILDP</sequence>
<name>A0ACB9IL72_9ASTR</name>